<organism evidence="1 2">
    <name type="scientific">Electrophorus voltai</name>
    <dbReference type="NCBI Taxonomy" id="2609070"/>
    <lineage>
        <taxon>Eukaryota</taxon>
        <taxon>Metazoa</taxon>
        <taxon>Chordata</taxon>
        <taxon>Craniata</taxon>
        <taxon>Vertebrata</taxon>
        <taxon>Euteleostomi</taxon>
        <taxon>Actinopterygii</taxon>
        <taxon>Neopterygii</taxon>
        <taxon>Teleostei</taxon>
        <taxon>Ostariophysi</taxon>
        <taxon>Gymnotiformes</taxon>
        <taxon>Gymnotoidei</taxon>
        <taxon>Gymnotidae</taxon>
        <taxon>Electrophorus</taxon>
    </lineage>
</organism>
<reference evidence="1" key="1">
    <citation type="submission" date="2023-03" db="EMBL/GenBank/DDBJ databases">
        <title>Electrophorus voltai genome.</title>
        <authorList>
            <person name="Bian C."/>
        </authorList>
    </citation>
    <scope>NUCLEOTIDE SEQUENCE</scope>
    <source>
        <strain evidence="1">CB-2022</strain>
        <tissue evidence="1">Muscle</tissue>
    </source>
</reference>
<protein>
    <submittedName>
        <fullName evidence="1">Uncharacterized protein</fullName>
    </submittedName>
</protein>
<dbReference type="EMBL" id="JAROKS010000019">
    <property type="protein sequence ID" value="KAK1792267.1"/>
    <property type="molecule type" value="Genomic_DNA"/>
</dbReference>
<comment type="caution">
    <text evidence="1">The sequence shown here is derived from an EMBL/GenBank/DDBJ whole genome shotgun (WGS) entry which is preliminary data.</text>
</comment>
<evidence type="ECO:0000313" key="1">
    <source>
        <dbReference type="EMBL" id="KAK1792267.1"/>
    </source>
</evidence>
<sequence>MDSLQTDSHASHFFWDDFVVLAKKLPGFTGRELCASSVPCSGDVTWDSMAFMAAAFNSSPQIQNLLLVFCNPWIFIYTIQHVHKNHCPYSPGCSPKLPPEMCCQHCNEADLGCCFLLVSVLPGSHQVGQGFCKAKRVLSEFAGVWLDANVCPAGGIRIISADKGRRRRLPLSMPTPFDPAAVAPLQV</sequence>
<proteinExistence type="predicted"/>
<keyword evidence="2" id="KW-1185">Reference proteome</keyword>
<dbReference type="AlphaFoldDB" id="A0AAD8Z3H9"/>
<gene>
    <name evidence="1" type="ORF">P4O66_012224</name>
</gene>
<accession>A0AAD8Z3H9</accession>
<name>A0AAD8Z3H9_9TELE</name>
<dbReference type="Proteomes" id="UP001239994">
    <property type="component" value="Unassembled WGS sequence"/>
</dbReference>
<evidence type="ECO:0000313" key="2">
    <source>
        <dbReference type="Proteomes" id="UP001239994"/>
    </source>
</evidence>